<evidence type="ECO:0000313" key="10">
    <source>
        <dbReference type="Proteomes" id="UP000053815"/>
    </source>
</evidence>
<dbReference type="SUPFAM" id="SSF51445">
    <property type="entry name" value="(Trans)glycosidases"/>
    <property type="match status" value="1"/>
</dbReference>
<gene>
    <name evidence="9" type="ORF">MAM1_0377c10169</name>
</gene>
<feature type="domain" description="Glycoside hydrolase family 29 N-terminal" evidence="8">
    <location>
        <begin position="309"/>
        <end position="653"/>
    </location>
</feature>
<dbReference type="InterPro" id="IPR016286">
    <property type="entry name" value="FUC_metazoa-typ"/>
</dbReference>
<dbReference type="GO" id="GO:0006004">
    <property type="term" value="P:fucose metabolic process"/>
    <property type="evidence" value="ECO:0007669"/>
    <property type="project" value="InterPro"/>
</dbReference>
<dbReference type="GO" id="GO:0004560">
    <property type="term" value="F:alpha-L-fucosidase activity"/>
    <property type="evidence" value="ECO:0007669"/>
    <property type="project" value="UniProtKB-EC"/>
</dbReference>
<dbReference type="OrthoDB" id="6039950at2759"/>
<evidence type="ECO:0000256" key="2">
    <source>
        <dbReference type="ARBA" id="ARBA00007951"/>
    </source>
</evidence>
<evidence type="ECO:0000256" key="3">
    <source>
        <dbReference type="ARBA" id="ARBA00012662"/>
    </source>
</evidence>
<dbReference type="PRINTS" id="PR00741">
    <property type="entry name" value="GLHYDRLASE29"/>
</dbReference>
<dbReference type="EC" id="3.2.1.51" evidence="3"/>
<dbReference type="Gene3D" id="2.60.40.1180">
    <property type="entry name" value="Golgi alpha-mannosidase II"/>
    <property type="match status" value="1"/>
</dbReference>
<dbReference type="AlphaFoldDB" id="A0A0C9LY29"/>
<dbReference type="STRING" id="91626.A0A0C9LY29"/>
<keyword evidence="5" id="KW-0378">Hydrolase</keyword>
<dbReference type="Gene3D" id="3.20.20.80">
    <property type="entry name" value="Glycosidases"/>
    <property type="match status" value="1"/>
</dbReference>
<keyword evidence="10" id="KW-1185">Reference proteome</keyword>
<evidence type="ECO:0000256" key="6">
    <source>
        <dbReference type="ARBA" id="ARBA00023295"/>
    </source>
</evidence>
<keyword evidence="6" id="KW-0326">Glycosidase</keyword>
<comment type="function">
    <text evidence="1">Alpha-L-fucosidase is responsible for hydrolyzing the alpha-1,6-linked fucose joined to the reducing-end N-acetylglucosamine of the carbohydrate moieties of glycoproteins.</text>
</comment>
<accession>A0A0C9LY29</accession>
<evidence type="ECO:0000256" key="5">
    <source>
        <dbReference type="ARBA" id="ARBA00022801"/>
    </source>
</evidence>
<keyword evidence="4 7" id="KW-0732">Signal</keyword>
<dbReference type="InterPro" id="IPR057739">
    <property type="entry name" value="Glyco_hydro_29_N"/>
</dbReference>
<evidence type="ECO:0000256" key="4">
    <source>
        <dbReference type="ARBA" id="ARBA00022729"/>
    </source>
</evidence>
<dbReference type="InterPro" id="IPR000933">
    <property type="entry name" value="Glyco_hydro_29"/>
</dbReference>
<dbReference type="PANTHER" id="PTHR10030:SF37">
    <property type="entry name" value="ALPHA-L-FUCOSIDASE-RELATED"/>
    <property type="match status" value="1"/>
</dbReference>
<comment type="similarity">
    <text evidence="2">Belongs to the glycosyl hydrolase 29 family.</text>
</comment>
<reference evidence="9" key="1">
    <citation type="submission" date="2014-09" db="EMBL/GenBank/DDBJ databases">
        <title>Draft genome sequence of an oleaginous Mucoromycotina fungus Mucor ambiguus NBRC6742.</title>
        <authorList>
            <person name="Takeda I."/>
            <person name="Yamane N."/>
            <person name="Morita T."/>
            <person name="Tamano K."/>
            <person name="Machida M."/>
            <person name="Baker S."/>
            <person name="Koike H."/>
        </authorList>
    </citation>
    <scope>NUCLEOTIDE SEQUENCE</scope>
    <source>
        <strain evidence="9">NBRC 6742</strain>
    </source>
</reference>
<dbReference type="EMBL" id="DF836666">
    <property type="protein sequence ID" value="GAN10625.1"/>
    <property type="molecule type" value="Genomic_DNA"/>
</dbReference>
<name>A0A0C9LY29_9FUNG</name>
<dbReference type="GO" id="GO:0016139">
    <property type="term" value="P:glycoside catabolic process"/>
    <property type="evidence" value="ECO:0007669"/>
    <property type="project" value="TreeGrafter"/>
</dbReference>
<dbReference type="InterPro" id="IPR017853">
    <property type="entry name" value="GH"/>
</dbReference>
<feature type="chain" id="PRO_5002199424" description="alpha-L-fucosidase" evidence="7">
    <location>
        <begin position="20"/>
        <end position="761"/>
    </location>
</feature>
<dbReference type="SMART" id="SM00812">
    <property type="entry name" value="Alpha_L_fucos"/>
    <property type="match status" value="1"/>
</dbReference>
<dbReference type="PANTHER" id="PTHR10030">
    <property type="entry name" value="ALPHA-L-FUCOSIDASE"/>
    <property type="match status" value="1"/>
</dbReference>
<protein>
    <recommendedName>
        <fullName evidence="3">alpha-L-fucosidase</fullName>
        <ecNumber evidence="3">3.2.1.51</ecNumber>
    </recommendedName>
</protein>
<evidence type="ECO:0000313" key="9">
    <source>
        <dbReference type="EMBL" id="GAN10625.1"/>
    </source>
</evidence>
<sequence>MQLIFIALATLCLIQCVKTENDFINLDLFMNNKAAKGPGSDFDGAGTYFRCPLLSSSSIVRVGSIEYQLNQSNSHDNMMSRGQIITLGNRPYSTIYLLASVNHGPITADITLVYQDGTQSTTALNLPDWQVRHTDQIHRIDHIPCQLNTGASAILMSVPLLSDPTKNVSHILFPYNNPLGSFTAALHVFAMTGITPSAENGLQVISAKGSRRWWENTQHEYPIVTVRVQNMGMDWIKDASVFVKGPLFRTQYHGHVKRLAPGHVMNVDVGIHTVRKGRVSTKATIQLFDAFGNVLAEPTTLDDVEIGIDEYQQDERSLHGHSVPHWYEAAKFGIFIHWGLYSIPSWAPVGADYAEWYWWNYNRKGSATYNYHRSFYGPDIEYDDFIPAWHPDQFDAQKWLDIIDSSGAKYFVFTTKHHDGFALFDTQVTDRSSVKMNPYKDFTRELLSLAKEEYPHLKRGVYFSMPEWYHPSYHDRWLNWDGPPTNPYTGKQVSYTGSPAVTDFVNEVQVPQVLELIDHYEPDIMWCDIGGINNSTAWQAYFLNKAREQGRQVTMNDRCGNSVSDFTTVEYKGVNHVPSRFWESTRGIDPHSFGFNHQTRPDQYATTESLLQELVSVVAKGGNFLLNIGPEASGHVPHVMRKTLYEIGQWIDRVDESIFDSVPYWVSSQDLHEPGQPLCFTQSKNGRSFYIFSFKPPLSRCIVVKTKLPLHPQATISLLSSASRKEQLKWSMTSNDRLIINVPDYIIDQEHLLWVFKIEAP</sequence>
<feature type="signal peptide" evidence="7">
    <location>
        <begin position="1"/>
        <end position="19"/>
    </location>
</feature>
<organism evidence="9">
    <name type="scientific">Mucor ambiguus</name>
    <dbReference type="NCBI Taxonomy" id="91626"/>
    <lineage>
        <taxon>Eukaryota</taxon>
        <taxon>Fungi</taxon>
        <taxon>Fungi incertae sedis</taxon>
        <taxon>Mucoromycota</taxon>
        <taxon>Mucoromycotina</taxon>
        <taxon>Mucoromycetes</taxon>
        <taxon>Mucorales</taxon>
        <taxon>Mucorineae</taxon>
        <taxon>Mucoraceae</taxon>
        <taxon>Mucor</taxon>
    </lineage>
</organism>
<dbReference type="Proteomes" id="UP000053815">
    <property type="component" value="Unassembled WGS sequence"/>
</dbReference>
<evidence type="ECO:0000259" key="8">
    <source>
        <dbReference type="Pfam" id="PF01120"/>
    </source>
</evidence>
<evidence type="ECO:0000256" key="7">
    <source>
        <dbReference type="SAM" id="SignalP"/>
    </source>
</evidence>
<dbReference type="InterPro" id="IPR013780">
    <property type="entry name" value="Glyco_hydro_b"/>
</dbReference>
<proteinExistence type="inferred from homology"/>
<dbReference type="Pfam" id="PF01120">
    <property type="entry name" value="Alpha_L_fucos"/>
    <property type="match status" value="1"/>
</dbReference>
<evidence type="ECO:0000256" key="1">
    <source>
        <dbReference type="ARBA" id="ARBA00004071"/>
    </source>
</evidence>